<comment type="caution">
    <text evidence="1">The sequence shown here is derived from an EMBL/GenBank/DDBJ whole genome shotgun (WGS) entry which is preliminary data.</text>
</comment>
<dbReference type="AlphaFoldDB" id="A0ABD3GJ67"/>
<dbReference type="Proteomes" id="UP001633002">
    <property type="component" value="Unassembled WGS sequence"/>
</dbReference>
<gene>
    <name evidence="1" type="ORF">R1sor_027157</name>
</gene>
<sequence length="228" mass="25071">MDVRFKLGQMARLLQTFIGILGFYITLQSQQKLTQGYVDQNTIYDPCNSQPTQIRDAITIGVAFVGDITTWYNNSDVSLNVLSPCKSPLADKLTKVGFIALFRPQIDQLSLLNIENSSLISLSTTFAQSVSLLLYAQGMNNTILAGPRSFMSPYGMVPSLTTIVDFENGYIKNFTWKNDDCLDCPQSSMCLDKNCVDPQVQCTAASSNSNSCNFSINVAFSGETTTTI</sequence>
<proteinExistence type="predicted"/>
<reference evidence="1 2" key="1">
    <citation type="submission" date="2024-09" db="EMBL/GenBank/DDBJ databases">
        <title>Chromosome-scale assembly of Riccia sorocarpa.</title>
        <authorList>
            <person name="Paukszto L."/>
        </authorList>
    </citation>
    <scope>NUCLEOTIDE SEQUENCE [LARGE SCALE GENOMIC DNA]</scope>
    <source>
        <strain evidence="1">LP-2024</strain>
        <tissue evidence="1">Aerial parts of the thallus</tissue>
    </source>
</reference>
<keyword evidence="2" id="KW-1185">Reference proteome</keyword>
<evidence type="ECO:0000313" key="1">
    <source>
        <dbReference type="EMBL" id="KAL3677209.1"/>
    </source>
</evidence>
<organism evidence="1 2">
    <name type="scientific">Riccia sorocarpa</name>
    <dbReference type="NCBI Taxonomy" id="122646"/>
    <lineage>
        <taxon>Eukaryota</taxon>
        <taxon>Viridiplantae</taxon>
        <taxon>Streptophyta</taxon>
        <taxon>Embryophyta</taxon>
        <taxon>Marchantiophyta</taxon>
        <taxon>Marchantiopsida</taxon>
        <taxon>Marchantiidae</taxon>
        <taxon>Marchantiales</taxon>
        <taxon>Ricciaceae</taxon>
        <taxon>Riccia</taxon>
    </lineage>
</organism>
<evidence type="ECO:0000313" key="2">
    <source>
        <dbReference type="Proteomes" id="UP001633002"/>
    </source>
</evidence>
<name>A0ABD3GJ67_9MARC</name>
<accession>A0ABD3GJ67</accession>
<protein>
    <submittedName>
        <fullName evidence="1">Uncharacterized protein</fullName>
    </submittedName>
</protein>
<dbReference type="EMBL" id="JBJQOH010000008">
    <property type="protein sequence ID" value="KAL3677209.1"/>
    <property type="molecule type" value="Genomic_DNA"/>
</dbReference>